<dbReference type="InterPro" id="IPR020904">
    <property type="entry name" value="Sc_DH/Rdtase_CS"/>
</dbReference>
<dbReference type="SUPFAM" id="SSF51735">
    <property type="entry name" value="NAD(P)-binding Rossmann-fold domains"/>
    <property type="match status" value="1"/>
</dbReference>
<dbReference type="PROSITE" id="PS00061">
    <property type="entry name" value="ADH_SHORT"/>
    <property type="match status" value="1"/>
</dbReference>
<dbReference type="PRINTS" id="PR00081">
    <property type="entry name" value="GDHRDH"/>
</dbReference>
<reference evidence="3" key="1">
    <citation type="journal article" date="2019" name="Int. J. Syst. Evol. Microbiol.">
        <title>The Global Catalogue of Microorganisms (GCM) 10K type strain sequencing project: providing services to taxonomists for standard genome sequencing and annotation.</title>
        <authorList>
            <consortium name="The Broad Institute Genomics Platform"/>
            <consortium name="The Broad Institute Genome Sequencing Center for Infectious Disease"/>
            <person name="Wu L."/>
            <person name="Ma J."/>
        </authorList>
    </citation>
    <scope>NUCLEOTIDE SEQUENCE [LARGE SCALE GENOMIC DNA]</scope>
    <source>
        <strain evidence="3">JCM 15089</strain>
    </source>
</reference>
<dbReference type="InterPro" id="IPR036291">
    <property type="entry name" value="NAD(P)-bd_dom_sf"/>
</dbReference>
<gene>
    <name evidence="2" type="ORF">GCM10008942_31160</name>
</gene>
<evidence type="ECO:0000313" key="2">
    <source>
        <dbReference type="EMBL" id="GAA0580038.1"/>
    </source>
</evidence>
<evidence type="ECO:0000256" key="1">
    <source>
        <dbReference type="ARBA" id="ARBA00006484"/>
    </source>
</evidence>
<comment type="similarity">
    <text evidence="1">Belongs to the short-chain dehydrogenases/reductases (SDR) family.</text>
</comment>
<keyword evidence="3" id="KW-1185">Reference proteome</keyword>
<name>A0ABP3Q050_9PROT</name>
<dbReference type="PRINTS" id="PR00080">
    <property type="entry name" value="SDRFAMILY"/>
</dbReference>
<protein>
    <submittedName>
        <fullName evidence="2">SDR family oxidoreductase</fullName>
    </submittedName>
</protein>
<dbReference type="EMBL" id="BAAADD010000008">
    <property type="protein sequence ID" value="GAA0580038.1"/>
    <property type="molecule type" value="Genomic_DNA"/>
</dbReference>
<proteinExistence type="inferred from homology"/>
<dbReference type="RefSeq" id="WP_166936976.1">
    <property type="nucleotide sequence ID" value="NZ_BAAADD010000008.1"/>
</dbReference>
<dbReference type="Pfam" id="PF13561">
    <property type="entry name" value="adh_short_C2"/>
    <property type="match status" value="1"/>
</dbReference>
<accession>A0ABP3Q050</accession>
<dbReference type="Proteomes" id="UP001499951">
    <property type="component" value="Unassembled WGS sequence"/>
</dbReference>
<comment type="caution">
    <text evidence="2">The sequence shown here is derived from an EMBL/GenBank/DDBJ whole genome shotgun (WGS) entry which is preliminary data.</text>
</comment>
<dbReference type="InterPro" id="IPR002347">
    <property type="entry name" value="SDR_fam"/>
</dbReference>
<organism evidence="2 3">
    <name type="scientific">Rhizomicrobium electricum</name>
    <dbReference type="NCBI Taxonomy" id="480070"/>
    <lineage>
        <taxon>Bacteria</taxon>
        <taxon>Pseudomonadati</taxon>
        <taxon>Pseudomonadota</taxon>
        <taxon>Alphaproteobacteria</taxon>
        <taxon>Micropepsales</taxon>
        <taxon>Micropepsaceae</taxon>
        <taxon>Rhizomicrobium</taxon>
    </lineage>
</organism>
<dbReference type="PANTHER" id="PTHR42760:SF132">
    <property type="entry name" value="SHORT-CHAIN DEHYDROGENASE_REDUCTASE FAMILY PROTEIN"/>
    <property type="match status" value="1"/>
</dbReference>
<evidence type="ECO:0000313" key="3">
    <source>
        <dbReference type="Proteomes" id="UP001499951"/>
    </source>
</evidence>
<sequence>MLTIDLSGRRALVTGGDGGLGAAASRALAACGAWVGIGWRGDRAPAEALVAELHGAEGRVVPIHLEDVADPESVAAAFAAVDEELGGIDILVNNAGIDGKRQLCAESDPAAWRRVIEVDLIGPYNCAREAAKRMIAQQRGVIVNVTSVHETIPWTGYSAYTAAKAGLSMFTRTLAQEIAEHGVRVVAIAPGAIKTPINADVWKDPAGKADLLGKIPMDRIGEPKDVGRVIAFLASDLAGYVTGTTVAVDGGMLLYPGFREGG</sequence>
<dbReference type="PANTHER" id="PTHR42760">
    <property type="entry name" value="SHORT-CHAIN DEHYDROGENASES/REDUCTASES FAMILY MEMBER"/>
    <property type="match status" value="1"/>
</dbReference>
<dbReference type="Gene3D" id="3.40.50.720">
    <property type="entry name" value="NAD(P)-binding Rossmann-like Domain"/>
    <property type="match status" value="1"/>
</dbReference>